<organism evidence="1 2">
    <name type="scientific">Pontibacillus yanchengensis</name>
    <dbReference type="NCBI Taxonomy" id="462910"/>
    <lineage>
        <taxon>Bacteria</taxon>
        <taxon>Bacillati</taxon>
        <taxon>Bacillota</taxon>
        <taxon>Bacilli</taxon>
        <taxon>Bacillales</taxon>
        <taxon>Bacillaceae</taxon>
        <taxon>Pontibacillus</taxon>
    </lineage>
</organism>
<protein>
    <submittedName>
        <fullName evidence="1">Uncharacterized protein</fullName>
    </submittedName>
</protein>
<proteinExistence type="predicted"/>
<comment type="caution">
    <text evidence="1">The sequence shown here is derived from an EMBL/GenBank/DDBJ whole genome shotgun (WGS) entry which is preliminary data.</text>
</comment>
<evidence type="ECO:0000313" key="2">
    <source>
        <dbReference type="Proteomes" id="UP000466692"/>
    </source>
</evidence>
<gene>
    <name evidence="1" type="ORF">GLW08_12635</name>
</gene>
<reference evidence="1" key="1">
    <citation type="submission" date="2019-11" db="EMBL/GenBank/DDBJ databases">
        <title>Genome sequences of 17 halophilic strains isolated from different environments.</title>
        <authorList>
            <person name="Furrow R.E."/>
        </authorList>
    </citation>
    <scope>NUCLEOTIDE SEQUENCE</scope>
    <source>
        <strain evidence="1">22510_22_Filter</strain>
    </source>
</reference>
<keyword evidence="2" id="KW-1185">Reference proteome</keyword>
<name>A0ACC7VJ18_9BACI</name>
<dbReference type="EMBL" id="WMEU01000003">
    <property type="protein sequence ID" value="MYL54184.1"/>
    <property type="molecule type" value="Genomic_DNA"/>
</dbReference>
<dbReference type="Proteomes" id="UP000466692">
    <property type="component" value="Unassembled WGS sequence"/>
</dbReference>
<accession>A0ACC7VJ18</accession>
<evidence type="ECO:0000313" key="1">
    <source>
        <dbReference type="EMBL" id="MYL54184.1"/>
    </source>
</evidence>
<sequence>MEPTQYIKDMLQVTEDSALDAGVDTVMGNIPIASSLWGAFKMNRVTNALKEHDKQLESVIFKIENSLMWSM</sequence>